<evidence type="ECO:0000313" key="2">
    <source>
        <dbReference type="EMBL" id="TNN86185.1"/>
    </source>
</evidence>
<keyword evidence="3" id="KW-1185">Reference proteome</keyword>
<feature type="region of interest" description="Disordered" evidence="1">
    <location>
        <begin position="70"/>
        <end position="100"/>
    </location>
</feature>
<reference evidence="2 3" key="1">
    <citation type="submission" date="2019-03" db="EMBL/GenBank/DDBJ databases">
        <title>First draft genome of Liparis tanakae, snailfish: a comprehensive survey of snailfish specific genes.</title>
        <authorList>
            <person name="Kim W."/>
            <person name="Song I."/>
            <person name="Jeong J.-H."/>
            <person name="Kim D."/>
            <person name="Kim S."/>
            <person name="Ryu S."/>
            <person name="Song J.Y."/>
            <person name="Lee S.K."/>
        </authorList>
    </citation>
    <scope>NUCLEOTIDE SEQUENCE [LARGE SCALE GENOMIC DNA]</scope>
    <source>
        <tissue evidence="2">Muscle</tissue>
    </source>
</reference>
<feature type="compositionally biased region" description="Basic and acidic residues" evidence="1">
    <location>
        <begin position="83"/>
        <end position="95"/>
    </location>
</feature>
<dbReference type="AlphaFoldDB" id="A0A4Z2J737"/>
<accession>A0A4Z2J737</accession>
<organism evidence="2 3">
    <name type="scientific">Liparis tanakae</name>
    <name type="common">Tanaka's snailfish</name>
    <dbReference type="NCBI Taxonomy" id="230148"/>
    <lineage>
        <taxon>Eukaryota</taxon>
        <taxon>Metazoa</taxon>
        <taxon>Chordata</taxon>
        <taxon>Craniata</taxon>
        <taxon>Vertebrata</taxon>
        <taxon>Euteleostomi</taxon>
        <taxon>Actinopterygii</taxon>
        <taxon>Neopterygii</taxon>
        <taxon>Teleostei</taxon>
        <taxon>Neoteleostei</taxon>
        <taxon>Acanthomorphata</taxon>
        <taxon>Eupercaria</taxon>
        <taxon>Perciformes</taxon>
        <taxon>Cottioidei</taxon>
        <taxon>Cottales</taxon>
        <taxon>Liparidae</taxon>
        <taxon>Liparis</taxon>
    </lineage>
</organism>
<dbReference type="Proteomes" id="UP000314294">
    <property type="component" value="Unassembled WGS sequence"/>
</dbReference>
<sequence>MGTGEAKDGAEVTSRTNIFNLYQNVMCGKVTKGQDGGEDHVSSSSSGHVMQWPSPNTRMWSVAPAVGGHAVQPLSEASRPRAAPRETRGRSDGTSRRSAAVRSRMRFIKGGASPGIQLMANIKAVPGGLEQRECGRRSSPMDSASYVGQAPSARRVNAHYQFMER</sequence>
<proteinExistence type="predicted"/>
<evidence type="ECO:0000313" key="3">
    <source>
        <dbReference type="Proteomes" id="UP000314294"/>
    </source>
</evidence>
<name>A0A4Z2J737_9TELE</name>
<evidence type="ECO:0000256" key="1">
    <source>
        <dbReference type="SAM" id="MobiDB-lite"/>
    </source>
</evidence>
<comment type="caution">
    <text evidence="2">The sequence shown here is derived from an EMBL/GenBank/DDBJ whole genome shotgun (WGS) entry which is preliminary data.</text>
</comment>
<protein>
    <submittedName>
        <fullName evidence="2">Uncharacterized protein</fullName>
    </submittedName>
</protein>
<dbReference type="EMBL" id="SRLO01000017">
    <property type="protein sequence ID" value="TNN86185.1"/>
    <property type="molecule type" value="Genomic_DNA"/>
</dbReference>
<gene>
    <name evidence="2" type="ORF">EYF80_003602</name>
</gene>